<evidence type="ECO:0000313" key="15">
    <source>
        <dbReference type="Proteomes" id="UP000250572"/>
    </source>
</evidence>
<evidence type="ECO:0000256" key="9">
    <source>
        <dbReference type="ARBA" id="ARBA00023163"/>
    </source>
</evidence>
<keyword evidence="7" id="KW-0805">Transcription regulation</keyword>
<feature type="domain" description="C2H2-type" evidence="13">
    <location>
        <begin position="1500"/>
        <end position="1527"/>
    </location>
</feature>
<feature type="compositionally biased region" description="Low complexity" evidence="12">
    <location>
        <begin position="883"/>
        <end position="892"/>
    </location>
</feature>
<dbReference type="GO" id="GO:0003677">
    <property type="term" value="F:DNA binding"/>
    <property type="evidence" value="ECO:0007669"/>
    <property type="project" value="UniProtKB-KW"/>
</dbReference>
<feature type="domain" description="C2H2-type" evidence="13">
    <location>
        <begin position="591"/>
        <end position="619"/>
    </location>
</feature>
<feature type="region of interest" description="Disordered" evidence="12">
    <location>
        <begin position="843"/>
        <end position="920"/>
    </location>
</feature>
<keyword evidence="9" id="KW-0804">Transcription</keyword>
<dbReference type="STRING" id="33528.ENSGAFP00000004882"/>
<evidence type="ECO:0000256" key="7">
    <source>
        <dbReference type="ARBA" id="ARBA00023015"/>
    </source>
</evidence>
<dbReference type="FunFam" id="3.30.160.60:FF:002716">
    <property type="entry name" value="Zinc finger protein 212"/>
    <property type="match status" value="1"/>
</dbReference>
<accession>A0A315WCI8</accession>
<dbReference type="Gene3D" id="3.30.1490.490">
    <property type="match status" value="1"/>
</dbReference>
<keyword evidence="4" id="KW-0677">Repeat</keyword>
<dbReference type="PANTHER" id="PTHR24379">
    <property type="entry name" value="KRAB AND ZINC FINGER DOMAIN-CONTAINING"/>
    <property type="match status" value="1"/>
</dbReference>
<feature type="compositionally biased region" description="Basic and acidic residues" evidence="12">
    <location>
        <begin position="1175"/>
        <end position="1184"/>
    </location>
</feature>
<feature type="domain" description="C2H2-type" evidence="13">
    <location>
        <begin position="1444"/>
        <end position="1471"/>
    </location>
</feature>
<evidence type="ECO:0000256" key="4">
    <source>
        <dbReference type="ARBA" id="ARBA00022737"/>
    </source>
</evidence>
<feature type="region of interest" description="Disordered" evidence="12">
    <location>
        <begin position="393"/>
        <end position="535"/>
    </location>
</feature>
<feature type="compositionally biased region" description="Basic and acidic residues" evidence="12">
    <location>
        <begin position="1654"/>
        <end position="1670"/>
    </location>
</feature>
<dbReference type="InterPro" id="IPR036236">
    <property type="entry name" value="Znf_C2H2_sf"/>
</dbReference>
<keyword evidence="3" id="KW-0479">Metal-binding</keyword>
<feature type="domain" description="C2H2-type" evidence="13">
    <location>
        <begin position="1472"/>
        <end position="1499"/>
    </location>
</feature>
<comment type="similarity">
    <text evidence="2">Belongs to the krueppel C2H2-type zinc-finger protein family.</text>
</comment>
<feature type="region of interest" description="Disordered" evidence="12">
    <location>
        <begin position="1639"/>
        <end position="1677"/>
    </location>
</feature>
<feature type="compositionally biased region" description="Polar residues" evidence="12">
    <location>
        <begin position="872"/>
        <end position="881"/>
    </location>
</feature>
<keyword evidence="10" id="KW-0539">Nucleus</keyword>
<feature type="compositionally biased region" description="Basic and acidic residues" evidence="12">
    <location>
        <begin position="474"/>
        <end position="483"/>
    </location>
</feature>
<dbReference type="PROSITE" id="PS50157">
    <property type="entry name" value="ZINC_FINGER_C2H2_2"/>
    <property type="match status" value="22"/>
</dbReference>
<dbReference type="FunFam" id="3.30.160.60:FF:000251">
    <property type="entry name" value="FEZ family zinc finger 2"/>
    <property type="match status" value="1"/>
</dbReference>
<feature type="domain" description="C2H2-type" evidence="13">
    <location>
        <begin position="1630"/>
        <end position="1658"/>
    </location>
</feature>
<feature type="compositionally biased region" description="Basic and acidic residues" evidence="12">
    <location>
        <begin position="393"/>
        <end position="425"/>
    </location>
</feature>
<feature type="domain" description="C2H2-type" evidence="13">
    <location>
        <begin position="620"/>
        <end position="642"/>
    </location>
</feature>
<feature type="region of interest" description="Disordered" evidence="12">
    <location>
        <begin position="1070"/>
        <end position="1090"/>
    </location>
</feature>
<feature type="domain" description="C2H2-type" evidence="13">
    <location>
        <begin position="648"/>
        <end position="674"/>
    </location>
</feature>
<protein>
    <recommendedName>
        <fullName evidence="13">C2H2-type domain-containing protein</fullName>
    </recommendedName>
</protein>
<sequence length="1677" mass="184618">MDSDILNIEDIVLGRGLPEPPPPVPPHEKPAEPYKPVILNGPPAPSVQSYQHENLQCFQCFITFCNAKAKERHMKKSHREEYKQQLQQGNTLFTCYVCDRTFLSSEELTQHQPTHSNDDKPFKCAHCKESFKTFSELTTHRRQVCPEKLLLCKDCSQTFRSPGLLRAHRLTQHPRPDENAEQPEDPSKPHRCKKCGQGFEAESELQAHQEKYPEGQQCNGSASPVKKRGRPAKAEDPASSEKKGKRKKKDEAEVSEDATKAAATAEPVVAAGEDKGKAGGAKRGRPPKAAVAASETEDKKGAEDDSPAKEKKPKEDPAPPLQIPCTECDLTFPGLVQLRAHKKEKHTPRKAHPCEECEESFARPEQLEAHTSRAHAVGRLSCPTCGKSFSRERTLLAHQKSHPEEKPENPEKDSLSGRNRSEKPLPHSAASMGDVKQRRRLRSGQEAVNGAAAPPAGSTKSDHPTEAPQLGAEPGKDGQKDPQVENADAPQEVEDDSDDSDVSEVFEEEEFDEEEDEEDEEELSNEQSTSGDHRCSVCGLQLPSKFKLQDHMNLHTGARPYCCAECGKRFCQIYNYRLHLRTHAKAKLERHWCRICLTGFSSQEDLKRHLSRTHFEEQFYECDLCKRVFASLKECENHVQLHKCMVNIVCETCGRSFRTEKSLARHKKKRCLHSFKCTDCGETFAKKNALLKHSFSHLGLLPYTCIRCRCHFRLAKLYRQHKCEPERIHCVACLREFPSQEDFQRHKKDTGCWGNQEPNQKTDEIRCLECGQRFDTSDELKKHAGAHQRVLKCAECGKGFRSALLLMSHMGGHAGQSPCFCQSCGLGFPHQQNYDIHLKTCGKTPPSASVPKKRHTSKSSLPGKKDLKKGTKPTSASNIAPGSNVASNSNAAPAKDPSSPRLLRTEAPSSDSEGLWTLTLDEKPPPGMNLVVFLPVCPSQTDGVPSGVPQTLPVAAVQALPQESPLSLSSTELLGVSAAVRASLKPCLELVTGFLGQETETPLDLSKKLTMLKDAPFVSVKSEPSECEISAQANNSEKRGERHETEGQLDTCGGAKKCKLEPAVDSRLGAYTASPPPGVEVKKAPLSPGPGVDHGQCSWMEMHQYISDLLSSGNQSKNSPDVRNAAWGTTAVAVAAGAPFGLKASSLQPLQPLQTVQERREAAPGRPVHAGTAHRRGEARDRAEGLDEHHACTCPGCPFFSSSSSFETLTPRQSLSSSLLAQASCQPKDLSMNLCSPDTTGAALEQESRPSDRPQTNDADRGTRSQNQNLDAPLRSSAGSLAPLSMFPCFCCHRGVQTCAHLMNSQESADSPFSHTHAHHHFHHHHCPISSCVPCPQLARSAQLSAAIPCLSCRCSLPTCPQVCRHQHREAQQQQEDRGRPHLSLHPCMHCPASFSRPSQLLQHQRSEHAHKQSGFLCTECGRAFNSHSNLRIHLNVHTGARPYSCTDCGKSFSQSGALKIHKRIHTGERPYSCDFCGRGFPHLAGVRAHLRTHTGEKPYSCTLCGKCFTQSGALKIHTRIHTGERPFVCSLCGRGFSNRSGIRFHYRTVHCLSAEHDGEARPKPTGCSPGRPRTLPSTSGGPVADRASASDPLSSTELVPTNHGRIPTSGNESRSPAEGAGSSREELPYACEDCGLRFKDAPTRNRHQTLVHYSHDGRVEEENRGERSENVPNQNE</sequence>
<evidence type="ECO:0000259" key="13">
    <source>
        <dbReference type="PROSITE" id="PS50157"/>
    </source>
</evidence>
<dbReference type="SUPFAM" id="SSF57667">
    <property type="entry name" value="beta-beta-alpha zinc fingers"/>
    <property type="match status" value="14"/>
</dbReference>
<evidence type="ECO:0000256" key="1">
    <source>
        <dbReference type="ARBA" id="ARBA00004123"/>
    </source>
</evidence>
<dbReference type="Proteomes" id="UP000250572">
    <property type="component" value="Unassembled WGS sequence"/>
</dbReference>
<comment type="caution">
    <text evidence="14">The sequence shown here is derived from an EMBL/GenBank/DDBJ whole genome shotgun (WGS) entry which is preliminary data.</text>
</comment>
<feature type="compositionally biased region" description="Low complexity" evidence="12">
    <location>
        <begin position="260"/>
        <end position="271"/>
    </location>
</feature>
<keyword evidence="5 11" id="KW-0863">Zinc-finger</keyword>
<evidence type="ECO:0000256" key="2">
    <source>
        <dbReference type="ARBA" id="ARBA00006991"/>
    </source>
</evidence>
<feature type="domain" description="C2H2-type" evidence="13">
    <location>
        <begin position="1416"/>
        <end position="1443"/>
    </location>
</feature>
<dbReference type="SMART" id="SM00355">
    <property type="entry name" value="ZnF_C2H2"/>
    <property type="match status" value="25"/>
</dbReference>
<dbReference type="Pfam" id="PF00096">
    <property type="entry name" value="zf-C2H2"/>
    <property type="match status" value="9"/>
</dbReference>
<dbReference type="Gene3D" id="3.30.160.60">
    <property type="entry name" value="Classic Zinc Finger"/>
    <property type="match status" value="13"/>
</dbReference>
<feature type="region of interest" description="Disordered" evidence="12">
    <location>
        <begin position="1030"/>
        <end position="1050"/>
    </location>
</feature>
<dbReference type="GO" id="GO:0008270">
    <property type="term" value="F:zinc ion binding"/>
    <property type="evidence" value="ECO:0007669"/>
    <property type="project" value="UniProtKB-KW"/>
</dbReference>
<dbReference type="FunFam" id="3.30.160.60:FF:000475">
    <property type="entry name" value="zinc finger protein 32 isoform X1"/>
    <property type="match status" value="1"/>
</dbReference>
<dbReference type="EMBL" id="NHOQ01000034">
    <property type="protein sequence ID" value="PWA33487.1"/>
    <property type="molecule type" value="Genomic_DNA"/>
</dbReference>
<evidence type="ECO:0000256" key="6">
    <source>
        <dbReference type="ARBA" id="ARBA00022833"/>
    </source>
</evidence>
<gene>
    <name evidence="14" type="ORF">CCH79_00007550</name>
</gene>
<feature type="compositionally biased region" description="Acidic residues" evidence="12">
    <location>
        <begin position="491"/>
        <end position="524"/>
    </location>
</feature>
<keyword evidence="6" id="KW-0862">Zinc</keyword>
<dbReference type="InterPro" id="IPR017956">
    <property type="entry name" value="AT_hook_DNA-bd_motif"/>
</dbReference>
<feature type="domain" description="C2H2-type" evidence="13">
    <location>
        <begin position="190"/>
        <end position="218"/>
    </location>
</feature>
<evidence type="ECO:0000256" key="5">
    <source>
        <dbReference type="ARBA" id="ARBA00022771"/>
    </source>
</evidence>
<feature type="domain" description="C2H2-type" evidence="13">
    <location>
        <begin position="675"/>
        <end position="702"/>
    </location>
</feature>
<feature type="domain" description="C2H2-type" evidence="13">
    <location>
        <begin position="791"/>
        <end position="818"/>
    </location>
</feature>
<evidence type="ECO:0000313" key="14">
    <source>
        <dbReference type="EMBL" id="PWA33487.1"/>
    </source>
</evidence>
<reference evidence="14 15" key="1">
    <citation type="journal article" date="2018" name="G3 (Bethesda)">
        <title>A High-Quality Reference Genome for the Invasive Mosquitofish Gambusia affinis Using a Chicago Library.</title>
        <authorList>
            <person name="Hoffberg S.L."/>
            <person name="Troendle N.J."/>
            <person name="Glenn T.C."/>
            <person name="Mahmud O."/>
            <person name="Louha S."/>
            <person name="Chalopin D."/>
            <person name="Bennetzen J.L."/>
            <person name="Mauricio R."/>
        </authorList>
    </citation>
    <scope>NUCLEOTIDE SEQUENCE [LARGE SCALE GENOMIC DNA]</scope>
    <source>
        <strain evidence="14">NE01/NJP1002.9</strain>
        <tissue evidence="14">Muscle</tissue>
    </source>
</reference>
<feature type="domain" description="C2H2-type" evidence="13">
    <location>
        <begin position="352"/>
        <end position="380"/>
    </location>
</feature>
<evidence type="ECO:0000256" key="8">
    <source>
        <dbReference type="ARBA" id="ARBA00023125"/>
    </source>
</evidence>
<feature type="domain" description="C2H2-type" evidence="13">
    <location>
        <begin position="380"/>
        <end position="407"/>
    </location>
</feature>
<feature type="domain" description="C2H2-type" evidence="13">
    <location>
        <begin position="323"/>
        <end position="351"/>
    </location>
</feature>
<feature type="region of interest" description="Disordered" evidence="12">
    <location>
        <begin position="171"/>
        <end position="326"/>
    </location>
</feature>
<feature type="region of interest" description="Disordered" evidence="12">
    <location>
        <begin position="1236"/>
        <end position="1276"/>
    </location>
</feature>
<dbReference type="PANTHER" id="PTHR24379:SF133">
    <property type="entry name" value="ZFP617 PROTEIN-RELATED"/>
    <property type="match status" value="1"/>
</dbReference>
<feature type="region of interest" description="Disordered" evidence="12">
    <location>
        <begin position="1159"/>
        <end position="1184"/>
    </location>
</feature>
<name>A0A315WCI8_GAMAF</name>
<dbReference type="FunFam" id="3.30.160.60:FF:000100">
    <property type="entry name" value="Zinc finger 45-like"/>
    <property type="match status" value="1"/>
</dbReference>
<dbReference type="FunFam" id="3.30.160.60:FF:000110">
    <property type="entry name" value="Zinc finger protein-like"/>
    <property type="match status" value="1"/>
</dbReference>
<proteinExistence type="inferred from homology"/>
<keyword evidence="8" id="KW-0238">DNA-binding</keyword>
<feature type="compositionally biased region" description="Basic and acidic residues" evidence="12">
    <location>
        <begin position="1036"/>
        <end position="1046"/>
    </location>
</feature>
<dbReference type="FunFam" id="3.30.160.60:FF:000446">
    <property type="entry name" value="Zinc finger protein"/>
    <property type="match status" value="1"/>
</dbReference>
<feature type="compositionally biased region" description="Basic and acidic residues" evidence="12">
    <location>
        <begin position="232"/>
        <end position="242"/>
    </location>
</feature>
<evidence type="ECO:0000256" key="12">
    <source>
        <dbReference type="SAM" id="MobiDB-lite"/>
    </source>
</evidence>
<comment type="subcellular location">
    <subcellularLocation>
        <location evidence="1">Nucleus</location>
    </subcellularLocation>
</comment>
<evidence type="ECO:0000256" key="11">
    <source>
        <dbReference type="PROSITE-ProRule" id="PRU00042"/>
    </source>
</evidence>
<dbReference type="InterPro" id="IPR013087">
    <property type="entry name" value="Znf_C2H2_type"/>
</dbReference>
<dbReference type="SMART" id="SM00384">
    <property type="entry name" value="AT_hook"/>
    <property type="match status" value="2"/>
</dbReference>
<feature type="domain" description="C2H2-type" evidence="13">
    <location>
        <begin position="765"/>
        <end position="787"/>
    </location>
</feature>
<feature type="domain" description="C2H2-type" evidence="13">
    <location>
        <begin position="1386"/>
        <end position="1414"/>
    </location>
</feature>
<evidence type="ECO:0000256" key="3">
    <source>
        <dbReference type="ARBA" id="ARBA00022723"/>
    </source>
</evidence>
<feature type="domain" description="C2H2-type" evidence="13">
    <location>
        <begin position="561"/>
        <end position="588"/>
    </location>
</feature>
<feature type="compositionally biased region" description="Basic and acidic residues" evidence="12">
    <location>
        <begin position="296"/>
        <end position="317"/>
    </location>
</feature>
<feature type="domain" description="C2H2-type" evidence="13">
    <location>
        <begin position="93"/>
        <end position="120"/>
    </location>
</feature>
<evidence type="ECO:0000256" key="10">
    <source>
        <dbReference type="ARBA" id="ARBA00023242"/>
    </source>
</evidence>
<feature type="region of interest" description="Disordered" evidence="12">
    <location>
        <begin position="1558"/>
        <end position="1626"/>
    </location>
</feature>
<dbReference type="Pfam" id="PF13912">
    <property type="entry name" value="zf-C2H2_6"/>
    <property type="match status" value="3"/>
</dbReference>
<feature type="domain" description="C2H2-type" evidence="13">
    <location>
        <begin position="150"/>
        <end position="178"/>
    </location>
</feature>
<feature type="domain" description="C2H2-type" evidence="13">
    <location>
        <begin position="533"/>
        <end position="560"/>
    </location>
</feature>
<dbReference type="GO" id="GO:0005634">
    <property type="term" value="C:nucleus"/>
    <property type="evidence" value="ECO:0007669"/>
    <property type="project" value="UniProtKB-SubCell"/>
</dbReference>
<keyword evidence="15" id="KW-1185">Reference proteome</keyword>
<feature type="domain" description="C2H2-type" evidence="13">
    <location>
        <begin position="122"/>
        <end position="149"/>
    </location>
</feature>
<feature type="domain" description="C2H2-type" evidence="13">
    <location>
        <begin position="1528"/>
        <end position="1551"/>
    </location>
</feature>
<organism evidence="14 15">
    <name type="scientific">Gambusia affinis</name>
    <name type="common">Western mosquitofish</name>
    <name type="synonym">Heterandria affinis</name>
    <dbReference type="NCBI Taxonomy" id="33528"/>
    <lineage>
        <taxon>Eukaryota</taxon>
        <taxon>Metazoa</taxon>
        <taxon>Chordata</taxon>
        <taxon>Craniata</taxon>
        <taxon>Vertebrata</taxon>
        <taxon>Euteleostomi</taxon>
        <taxon>Actinopterygii</taxon>
        <taxon>Neopterygii</taxon>
        <taxon>Teleostei</taxon>
        <taxon>Neoteleostei</taxon>
        <taxon>Acanthomorphata</taxon>
        <taxon>Ovalentaria</taxon>
        <taxon>Atherinomorphae</taxon>
        <taxon>Cyprinodontiformes</taxon>
        <taxon>Poeciliidae</taxon>
        <taxon>Poeciliinae</taxon>
        <taxon>Gambusia</taxon>
    </lineage>
</organism>
<dbReference type="PROSITE" id="PS00028">
    <property type="entry name" value="ZINC_FINGER_C2H2_1"/>
    <property type="match status" value="17"/>
</dbReference>